<dbReference type="EMBL" id="BGPR01212535">
    <property type="protein sequence ID" value="GBN45184.1"/>
    <property type="molecule type" value="Genomic_DNA"/>
</dbReference>
<name>A0A4Y2P1F1_ARAVE</name>
<gene>
    <name evidence="1" type="ORF">AVEN_274031_1</name>
</gene>
<keyword evidence="2" id="KW-1185">Reference proteome</keyword>
<dbReference type="Proteomes" id="UP000499080">
    <property type="component" value="Unassembled WGS sequence"/>
</dbReference>
<dbReference type="AlphaFoldDB" id="A0A4Y2P1F1"/>
<protein>
    <submittedName>
        <fullName evidence="1">Uncharacterized protein</fullName>
    </submittedName>
</protein>
<sequence length="70" mass="7652">VWHGAESWISNISQSPCTLKPLVNVEIGQGWCGMERKAGYPTYPNPHIPSKPIANVENGKDWCGKAGFPT</sequence>
<comment type="caution">
    <text evidence="1">The sequence shown here is derived from an EMBL/GenBank/DDBJ whole genome shotgun (WGS) entry which is preliminary data.</text>
</comment>
<accession>A0A4Y2P1F1</accession>
<proteinExistence type="predicted"/>
<reference evidence="1 2" key="1">
    <citation type="journal article" date="2019" name="Sci. Rep.">
        <title>Orb-weaving spider Araneus ventricosus genome elucidates the spidroin gene catalogue.</title>
        <authorList>
            <person name="Kono N."/>
            <person name="Nakamura H."/>
            <person name="Ohtoshi R."/>
            <person name="Moran D.A.P."/>
            <person name="Shinohara A."/>
            <person name="Yoshida Y."/>
            <person name="Fujiwara M."/>
            <person name="Mori M."/>
            <person name="Tomita M."/>
            <person name="Arakawa K."/>
        </authorList>
    </citation>
    <scope>NUCLEOTIDE SEQUENCE [LARGE SCALE GENOMIC DNA]</scope>
</reference>
<organism evidence="1 2">
    <name type="scientific">Araneus ventricosus</name>
    <name type="common">Orbweaver spider</name>
    <name type="synonym">Epeira ventricosa</name>
    <dbReference type="NCBI Taxonomy" id="182803"/>
    <lineage>
        <taxon>Eukaryota</taxon>
        <taxon>Metazoa</taxon>
        <taxon>Ecdysozoa</taxon>
        <taxon>Arthropoda</taxon>
        <taxon>Chelicerata</taxon>
        <taxon>Arachnida</taxon>
        <taxon>Araneae</taxon>
        <taxon>Araneomorphae</taxon>
        <taxon>Entelegynae</taxon>
        <taxon>Araneoidea</taxon>
        <taxon>Araneidae</taxon>
        <taxon>Araneus</taxon>
    </lineage>
</organism>
<evidence type="ECO:0000313" key="1">
    <source>
        <dbReference type="EMBL" id="GBN45184.1"/>
    </source>
</evidence>
<evidence type="ECO:0000313" key="2">
    <source>
        <dbReference type="Proteomes" id="UP000499080"/>
    </source>
</evidence>
<feature type="non-terminal residue" evidence="1">
    <location>
        <position position="1"/>
    </location>
</feature>